<dbReference type="InterPro" id="IPR013857">
    <property type="entry name" value="NADH-UbQ_OxRdtase-assoc_prot30"/>
</dbReference>
<comment type="caution">
    <text evidence="4">The sequence shown here is derived from an EMBL/GenBank/DDBJ whole genome shotgun (WGS) entry which is preliminary data.</text>
</comment>
<evidence type="ECO:0000313" key="5">
    <source>
        <dbReference type="Proteomes" id="UP000648257"/>
    </source>
</evidence>
<accession>A0ABR6X6M8</accession>
<evidence type="ECO:0000256" key="1">
    <source>
        <dbReference type="SAM" id="SignalP"/>
    </source>
</evidence>
<dbReference type="InterPro" id="IPR051781">
    <property type="entry name" value="Metallo-dep_Hydrolase"/>
</dbReference>
<dbReference type="Gene3D" id="2.30.40.10">
    <property type="entry name" value="Urease, subunit C, domain 1"/>
    <property type="match status" value="1"/>
</dbReference>
<feature type="chain" id="PRO_5047209281" evidence="1">
    <location>
        <begin position="24"/>
        <end position="602"/>
    </location>
</feature>
<evidence type="ECO:0000259" key="3">
    <source>
        <dbReference type="Pfam" id="PF08547"/>
    </source>
</evidence>
<dbReference type="SUPFAM" id="SSF51338">
    <property type="entry name" value="Composite domain of metallo-dependent hydrolases"/>
    <property type="match status" value="1"/>
</dbReference>
<gene>
    <name evidence="4" type="ORF">H8K52_13170</name>
</gene>
<organism evidence="4 5">
    <name type="scientific">Undibacterium seohonense</name>
    <dbReference type="NCBI Taxonomy" id="1344950"/>
    <lineage>
        <taxon>Bacteria</taxon>
        <taxon>Pseudomonadati</taxon>
        <taxon>Pseudomonadota</taxon>
        <taxon>Betaproteobacteria</taxon>
        <taxon>Burkholderiales</taxon>
        <taxon>Oxalobacteraceae</taxon>
        <taxon>Undibacterium</taxon>
    </lineage>
</organism>
<dbReference type="Gene3D" id="3.30.110.90">
    <property type="entry name" value="Amidohydrolase"/>
    <property type="match status" value="1"/>
</dbReference>
<dbReference type="PANTHER" id="PTHR43135">
    <property type="entry name" value="ALPHA-D-RIBOSE 1-METHYLPHOSPHONATE 5-TRIPHOSPHATE DIPHOSPHATASE"/>
    <property type="match status" value="1"/>
</dbReference>
<dbReference type="InterPro" id="IPR006680">
    <property type="entry name" value="Amidohydro-rel"/>
</dbReference>
<keyword evidence="1" id="KW-0732">Signal</keyword>
<feature type="domain" description="Amidohydrolase-related" evidence="2">
    <location>
        <begin position="73"/>
        <end position="413"/>
    </location>
</feature>
<dbReference type="Gene3D" id="2.60.120.430">
    <property type="entry name" value="Galactose-binding lectin"/>
    <property type="match status" value="1"/>
</dbReference>
<feature type="signal peptide" evidence="1">
    <location>
        <begin position="1"/>
        <end position="23"/>
    </location>
</feature>
<dbReference type="Proteomes" id="UP000648257">
    <property type="component" value="Unassembled WGS sequence"/>
</dbReference>
<dbReference type="Pfam" id="PF01979">
    <property type="entry name" value="Amidohydro_1"/>
    <property type="match status" value="1"/>
</dbReference>
<proteinExistence type="predicted"/>
<dbReference type="Gene3D" id="3.40.50.10910">
    <property type="entry name" value="Amidohydrolase"/>
    <property type="match status" value="1"/>
</dbReference>
<dbReference type="SUPFAM" id="SSF49785">
    <property type="entry name" value="Galactose-binding domain-like"/>
    <property type="match status" value="1"/>
</dbReference>
<dbReference type="RefSeq" id="WP_186923377.1">
    <property type="nucleotide sequence ID" value="NZ_JACOFW010000015.1"/>
</dbReference>
<dbReference type="InterPro" id="IPR008979">
    <property type="entry name" value="Galactose-bd-like_sf"/>
</dbReference>
<name>A0ABR6X6M8_9BURK</name>
<dbReference type="InterPro" id="IPR032466">
    <property type="entry name" value="Metal_Hydrolase"/>
</dbReference>
<dbReference type="SUPFAM" id="SSF51556">
    <property type="entry name" value="Metallo-dependent hydrolases"/>
    <property type="match status" value="1"/>
</dbReference>
<dbReference type="Gene3D" id="1.20.58.520">
    <property type="entry name" value="Amidohydrolase"/>
    <property type="match status" value="1"/>
</dbReference>
<evidence type="ECO:0000259" key="2">
    <source>
        <dbReference type="Pfam" id="PF01979"/>
    </source>
</evidence>
<sequence>MQLTRFACALVCAFSTFGVTCSAATLIQHVRVFDGSKMLGERHVLIDQGKIINADFKGPVRAEHKLVDGKGKTLMPGLIDAHVHAYQDQDLPLIYGVTTQIDMFSAVTAMQDLHKRRDDLKNTQSSDVFSAGILATAPKGHGTEYGFEIDTLTKPEQAQAWVDRRIAEGSHFIKIVMEQGGIGYHFNSLDLATVQALIKASHARGKLAVVHISTLEDAKAALKSGADGLVHLFNGKTLSPHQLQELVNLAKARHAFVIPTFSVLESIAGIKAQDVLNDRDLMQLLSKSQIMPLNATYGMEVKQNLLEAPRQLTAALHLAKVPVLAGTDAGNRGTQFGISMHHELAALVQAGMSPSAALEAATSAPAKAFRLSNRGRIQNGYKADLLLVEGDPSIDIGATRRIVEIWKNGEIVSPLRTQKLQQVAKDNAVKSSAIPLPPDGRISLFSAEKFASPFGYGWMASTDAAMGGKSSVELSIGEPEPAGQASLMIKANINAGFSFPWAGVVFFPATQPMQAADLSNANVLKFKVKGDGKSYNVGFTMQGSYIPLNVGFTAAAEWQEVSLPLTKFKGLDPSIVTMLGFNAGPTPGNYQLQIADVRLLKE</sequence>
<keyword evidence="5" id="KW-1185">Reference proteome</keyword>
<protein>
    <submittedName>
        <fullName evidence="4">CIA30 family protein</fullName>
    </submittedName>
</protein>
<dbReference type="InterPro" id="IPR011059">
    <property type="entry name" value="Metal-dep_hydrolase_composite"/>
</dbReference>
<dbReference type="EMBL" id="JACOFW010000015">
    <property type="protein sequence ID" value="MBC3808298.1"/>
    <property type="molecule type" value="Genomic_DNA"/>
</dbReference>
<feature type="domain" description="NADH:ubiquinone oxidoreductase intermediate-associated protein 30" evidence="3">
    <location>
        <begin position="457"/>
        <end position="569"/>
    </location>
</feature>
<dbReference type="Pfam" id="PF08547">
    <property type="entry name" value="CIA30"/>
    <property type="match status" value="1"/>
</dbReference>
<dbReference type="PANTHER" id="PTHR43135:SF3">
    <property type="entry name" value="ALPHA-D-RIBOSE 1-METHYLPHOSPHONATE 5-TRIPHOSPHATE DIPHOSPHATASE"/>
    <property type="match status" value="1"/>
</dbReference>
<reference evidence="4 5" key="1">
    <citation type="submission" date="2020-08" db="EMBL/GenBank/DDBJ databases">
        <title>Novel species isolated from subtropical streams in China.</title>
        <authorList>
            <person name="Lu H."/>
        </authorList>
    </citation>
    <scope>NUCLEOTIDE SEQUENCE [LARGE SCALE GENOMIC DNA]</scope>
    <source>
        <strain evidence="4 5">KACC 16656</strain>
    </source>
</reference>
<evidence type="ECO:0000313" key="4">
    <source>
        <dbReference type="EMBL" id="MBC3808298.1"/>
    </source>
</evidence>